<evidence type="ECO:0000259" key="2">
    <source>
        <dbReference type="PROSITE" id="PS51886"/>
    </source>
</evidence>
<evidence type="ECO:0000313" key="3">
    <source>
        <dbReference type="EMBL" id="CAG8541397.1"/>
    </source>
</evidence>
<dbReference type="PROSITE" id="PS51886">
    <property type="entry name" value="TLDC"/>
    <property type="match status" value="1"/>
</dbReference>
<evidence type="ECO:0000313" key="4">
    <source>
        <dbReference type="Proteomes" id="UP000789342"/>
    </source>
</evidence>
<dbReference type="PANTHER" id="PTHR23354">
    <property type="entry name" value="NUCLEOLAR PROTEIN 7/ESTROGEN RECEPTOR COACTIVATOR-RELATED"/>
    <property type="match status" value="1"/>
</dbReference>
<dbReference type="InterPro" id="IPR011333">
    <property type="entry name" value="SKP1/BTB/POZ_sf"/>
</dbReference>
<dbReference type="CDD" id="cd18186">
    <property type="entry name" value="BTB_POZ_ZBTB_KLHL-like"/>
    <property type="match status" value="1"/>
</dbReference>
<dbReference type="Pfam" id="PF07534">
    <property type="entry name" value="TLD"/>
    <property type="match status" value="1"/>
</dbReference>
<dbReference type="InterPro" id="IPR006571">
    <property type="entry name" value="TLDc_dom"/>
</dbReference>
<dbReference type="EMBL" id="CAJVPV010003013">
    <property type="protein sequence ID" value="CAG8541397.1"/>
    <property type="molecule type" value="Genomic_DNA"/>
</dbReference>
<dbReference type="InterPro" id="IPR000210">
    <property type="entry name" value="BTB/POZ_dom"/>
</dbReference>
<comment type="caution">
    <text evidence="3">The sequence shown here is derived from an EMBL/GenBank/DDBJ whole genome shotgun (WGS) entry which is preliminary data.</text>
</comment>
<dbReference type="PROSITE" id="PS50097">
    <property type="entry name" value="BTB"/>
    <property type="match status" value="1"/>
</dbReference>
<name>A0A9N9ASD2_9GLOM</name>
<dbReference type="AlphaFoldDB" id="A0A9N9ASD2"/>
<dbReference type="SUPFAM" id="SSF54695">
    <property type="entry name" value="POZ domain"/>
    <property type="match status" value="1"/>
</dbReference>
<feature type="domain" description="BTB" evidence="1">
    <location>
        <begin position="24"/>
        <end position="87"/>
    </location>
</feature>
<sequence length="280" mass="31432">MTDPKLLADLSQNFSKLFHDPQLADVFIEVGKPPETKTFSAHSGLLFARSPHFASELKNEWVKRKKGNDIKLVKPNISPRIFEIILSHGESISRSLDSTLLKYSDIRQIDSWINGNDTAQTSLVPITHKYNLICRGSRDGFTADNFHRICDDKGPTVIVIKTNKNDQIIGGYSLASWHSRGRSESGVGCFIFSLGDRNGHDPVLSRHASGQGIACWKTHGPVFGDQRDLSLFDIYIQNGSNNYCKQRNYKVAILPGADSQYVGYNVQEYEVFQVIDKLLE</sequence>
<dbReference type="Pfam" id="PF00651">
    <property type="entry name" value="BTB"/>
    <property type="match status" value="1"/>
</dbReference>
<protein>
    <submittedName>
        <fullName evidence="3">9307_t:CDS:1</fullName>
    </submittedName>
</protein>
<organism evidence="3 4">
    <name type="scientific">Acaulospora morrowiae</name>
    <dbReference type="NCBI Taxonomy" id="94023"/>
    <lineage>
        <taxon>Eukaryota</taxon>
        <taxon>Fungi</taxon>
        <taxon>Fungi incertae sedis</taxon>
        <taxon>Mucoromycota</taxon>
        <taxon>Glomeromycotina</taxon>
        <taxon>Glomeromycetes</taxon>
        <taxon>Diversisporales</taxon>
        <taxon>Acaulosporaceae</taxon>
        <taxon>Acaulospora</taxon>
    </lineage>
</organism>
<keyword evidence="4" id="KW-1185">Reference proteome</keyword>
<accession>A0A9N9ASD2</accession>
<dbReference type="OrthoDB" id="2375641at2759"/>
<dbReference type="Gene3D" id="3.30.710.10">
    <property type="entry name" value="Potassium Channel Kv1.1, Chain A"/>
    <property type="match status" value="1"/>
</dbReference>
<gene>
    <name evidence="3" type="ORF">AMORRO_LOCUS5144</name>
</gene>
<evidence type="ECO:0000259" key="1">
    <source>
        <dbReference type="PROSITE" id="PS50097"/>
    </source>
</evidence>
<feature type="domain" description="TLDc" evidence="2">
    <location>
        <begin position="99"/>
        <end position="275"/>
    </location>
</feature>
<reference evidence="3" key="1">
    <citation type="submission" date="2021-06" db="EMBL/GenBank/DDBJ databases">
        <authorList>
            <person name="Kallberg Y."/>
            <person name="Tangrot J."/>
            <person name="Rosling A."/>
        </authorList>
    </citation>
    <scope>NUCLEOTIDE SEQUENCE</scope>
    <source>
        <strain evidence="3">CL551</strain>
    </source>
</reference>
<proteinExistence type="predicted"/>
<dbReference type="Proteomes" id="UP000789342">
    <property type="component" value="Unassembled WGS sequence"/>
</dbReference>